<protein>
    <submittedName>
        <fullName evidence="3">BTB/POZ protein</fullName>
    </submittedName>
</protein>
<dbReference type="Proteomes" id="UP000615446">
    <property type="component" value="Unassembled WGS sequence"/>
</dbReference>
<sequence length="255" mass="29759">MTHIRENDGTLVQIKLPNILPEIFQIILRYIYGGEPTLKDCDNLDIIKILVAASELNIQEFYDLTSKEFSDYILPYKEILSEELYMDLLKTFLNLHPNSKPTHKSNSRIIEKRLTTSASTDNEKEPSSWSSVLPQTSSSFDSWDLREKTKKTDQTSDSWNLRVKTHQESKYPWRRESTHQESKNPQRTESTHQESKNPRIRESTHQESKNPRIRESTHQESKNPRRTESTRQESKNLWGHSSTDKEPDTLGCAVN</sequence>
<accession>A0A8H3QY40</accession>
<evidence type="ECO:0000313" key="3">
    <source>
        <dbReference type="EMBL" id="GES96408.1"/>
    </source>
</evidence>
<feature type="compositionally biased region" description="Basic and acidic residues" evidence="1">
    <location>
        <begin position="165"/>
        <end position="234"/>
    </location>
</feature>
<evidence type="ECO:0000259" key="2">
    <source>
        <dbReference type="Pfam" id="PF00651"/>
    </source>
</evidence>
<evidence type="ECO:0000256" key="1">
    <source>
        <dbReference type="SAM" id="MobiDB-lite"/>
    </source>
</evidence>
<dbReference type="Gene3D" id="3.30.710.10">
    <property type="entry name" value="Potassium Channel Kv1.1, Chain A"/>
    <property type="match status" value="1"/>
</dbReference>
<dbReference type="InterPro" id="IPR000210">
    <property type="entry name" value="BTB/POZ_dom"/>
</dbReference>
<comment type="caution">
    <text evidence="3">The sequence shown here is derived from an EMBL/GenBank/DDBJ whole genome shotgun (WGS) entry which is preliminary data.</text>
</comment>
<feature type="compositionally biased region" description="Basic and acidic residues" evidence="1">
    <location>
        <begin position="143"/>
        <end position="154"/>
    </location>
</feature>
<evidence type="ECO:0000313" key="4">
    <source>
        <dbReference type="Proteomes" id="UP000615446"/>
    </source>
</evidence>
<dbReference type="InterPro" id="IPR011333">
    <property type="entry name" value="SKP1/BTB/POZ_sf"/>
</dbReference>
<proteinExistence type="predicted"/>
<gene>
    <name evidence="3" type="ORF">RCL2_002303800</name>
</gene>
<feature type="domain" description="BTB" evidence="2">
    <location>
        <begin position="7"/>
        <end position="68"/>
    </location>
</feature>
<feature type="compositionally biased region" description="Polar residues" evidence="1">
    <location>
        <begin position="127"/>
        <end position="141"/>
    </location>
</feature>
<dbReference type="Pfam" id="PF00651">
    <property type="entry name" value="BTB"/>
    <property type="match status" value="1"/>
</dbReference>
<reference evidence="3" key="1">
    <citation type="submission" date="2019-10" db="EMBL/GenBank/DDBJ databases">
        <title>Conservation and host-specific expression of non-tandemly repeated heterogenous ribosome RNA gene in arbuscular mycorrhizal fungi.</title>
        <authorList>
            <person name="Maeda T."/>
            <person name="Kobayashi Y."/>
            <person name="Nakagawa T."/>
            <person name="Ezawa T."/>
            <person name="Yamaguchi K."/>
            <person name="Bino T."/>
            <person name="Nishimoto Y."/>
            <person name="Shigenobu S."/>
            <person name="Kawaguchi M."/>
        </authorList>
    </citation>
    <scope>NUCLEOTIDE SEQUENCE</scope>
    <source>
        <strain evidence="3">HR1</strain>
    </source>
</reference>
<dbReference type="AlphaFoldDB" id="A0A8H3QY40"/>
<feature type="region of interest" description="Disordered" evidence="1">
    <location>
        <begin position="99"/>
        <end position="255"/>
    </location>
</feature>
<dbReference type="SUPFAM" id="SSF54695">
    <property type="entry name" value="POZ domain"/>
    <property type="match status" value="1"/>
</dbReference>
<name>A0A8H3QY40_9GLOM</name>
<organism evidence="3 4">
    <name type="scientific">Rhizophagus clarus</name>
    <dbReference type="NCBI Taxonomy" id="94130"/>
    <lineage>
        <taxon>Eukaryota</taxon>
        <taxon>Fungi</taxon>
        <taxon>Fungi incertae sedis</taxon>
        <taxon>Mucoromycota</taxon>
        <taxon>Glomeromycotina</taxon>
        <taxon>Glomeromycetes</taxon>
        <taxon>Glomerales</taxon>
        <taxon>Glomeraceae</taxon>
        <taxon>Rhizophagus</taxon>
    </lineage>
</organism>
<dbReference type="CDD" id="cd18186">
    <property type="entry name" value="BTB_POZ_ZBTB_KLHL-like"/>
    <property type="match status" value="1"/>
</dbReference>
<dbReference type="EMBL" id="BLAL01000250">
    <property type="protein sequence ID" value="GES96408.1"/>
    <property type="molecule type" value="Genomic_DNA"/>
</dbReference>
<dbReference type="OrthoDB" id="1893551at2759"/>